<dbReference type="GO" id="GO:0020037">
    <property type="term" value="F:heme binding"/>
    <property type="evidence" value="ECO:0007669"/>
    <property type="project" value="InterPro"/>
</dbReference>
<keyword evidence="3 4" id="KW-0408">Iron</keyword>
<comment type="caution">
    <text evidence="7">The sequence shown here is derived from an EMBL/GenBank/DDBJ whole genome shotgun (WGS) entry which is preliminary data.</text>
</comment>
<keyword evidence="4 5" id="KW-0349">Heme</keyword>
<evidence type="ECO:0008006" key="9">
    <source>
        <dbReference type="Google" id="ProtNLM"/>
    </source>
</evidence>
<reference evidence="7 8" key="1">
    <citation type="journal article" date="2017" name="Mycologia">
        <title>Bifiguratus adelaidae, gen. et sp. nov., a new member of Mucoromycotina in endophytic and soil-dwelling habitats.</title>
        <authorList>
            <person name="Torres-Cruz T.J."/>
            <person name="Billingsley Tobias T.L."/>
            <person name="Almatruk M."/>
            <person name="Hesse C."/>
            <person name="Kuske C.R."/>
            <person name="Desiro A."/>
            <person name="Benucci G.M."/>
            <person name="Bonito G."/>
            <person name="Stajich J.E."/>
            <person name="Dunlap C."/>
            <person name="Arnold A.E."/>
            <person name="Porras-Alfaro A."/>
        </authorList>
    </citation>
    <scope>NUCLEOTIDE SEQUENCE [LARGE SCALE GENOMIC DNA]</scope>
    <source>
        <strain evidence="7 8">AZ0501</strain>
    </source>
</reference>
<evidence type="ECO:0000256" key="6">
    <source>
        <dbReference type="SAM" id="Phobius"/>
    </source>
</evidence>
<comment type="similarity">
    <text evidence="5">Belongs to the cytochrome P450 family.</text>
</comment>
<evidence type="ECO:0000256" key="5">
    <source>
        <dbReference type="RuleBase" id="RU000461"/>
    </source>
</evidence>
<keyword evidence="1 4" id="KW-0479">Metal-binding</keyword>
<evidence type="ECO:0000256" key="3">
    <source>
        <dbReference type="ARBA" id="ARBA00023004"/>
    </source>
</evidence>
<dbReference type="PRINTS" id="PR00385">
    <property type="entry name" value="P450"/>
</dbReference>
<dbReference type="EMBL" id="MVBO01000002">
    <property type="protein sequence ID" value="OZJ06759.1"/>
    <property type="molecule type" value="Genomic_DNA"/>
</dbReference>
<keyword evidence="8" id="KW-1185">Reference proteome</keyword>
<keyword evidence="6" id="KW-0812">Transmembrane</keyword>
<dbReference type="Gene3D" id="1.10.630.10">
    <property type="entry name" value="Cytochrome P450"/>
    <property type="match status" value="1"/>
</dbReference>
<dbReference type="PANTHER" id="PTHR46300:SF6">
    <property type="entry name" value="CYTOCHROME P450 2C30"/>
    <property type="match status" value="1"/>
</dbReference>
<feature type="binding site" description="axial binding residue" evidence="4">
    <location>
        <position position="452"/>
    </location>
    <ligand>
        <name>heme</name>
        <dbReference type="ChEBI" id="CHEBI:30413"/>
    </ligand>
    <ligandPart>
        <name>Fe</name>
        <dbReference type="ChEBI" id="CHEBI:18248"/>
    </ligandPart>
</feature>
<evidence type="ECO:0000256" key="4">
    <source>
        <dbReference type="PIRSR" id="PIRSR602401-1"/>
    </source>
</evidence>
<dbReference type="InterPro" id="IPR036396">
    <property type="entry name" value="Cyt_P450_sf"/>
</dbReference>
<evidence type="ECO:0000313" key="7">
    <source>
        <dbReference type="EMBL" id="OZJ06759.1"/>
    </source>
</evidence>
<evidence type="ECO:0000313" key="8">
    <source>
        <dbReference type="Proteomes" id="UP000242875"/>
    </source>
</evidence>
<dbReference type="GO" id="GO:0004497">
    <property type="term" value="F:monooxygenase activity"/>
    <property type="evidence" value="ECO:0007669"/>
    <property type="project" value="UniProtKB-KW"/>
</dbReference>
<dbReference type="PRINTS" id="PR00463">
    <property type="entry name" value="EP450I"/>
</dbReference>
<accession>A0A261Y837</accession>
<evidence type="ECO:0000256" key="2">
    <source>
        <dbReference type="ARBA" id="ARBA00023002"/>
    </source>
</evidence>
<feature type="transmembrane region" description="Helical" evidence="6">
    <location>
        <begin position="12"/>
        <end position="29"/>
    </location>
</feature>
<dbReference type="AlphaFoldDB" id="A0A261Y837"/>
<dbReference type="PANTHER" id="PTHR46300">
    <property type="entry name" value="P450, PUTATIVE (EUROFUNG)-RELATED-RELATED"/>
    <property type="match status" value="1"/>
</dbReference>
<evidence type="ECO:0000256" key="1">
    <source>
        <dbReference type="ARBA" id="ARBA00022723"/>
    </source>
</evidence>
<dbReference type="Pfam" id="PF00067">
    <property type="entry name" value="p450"/>
    <property type="match status" value="1"/>
</dbReference>
<keyword evidence="5" id="KW-0503">Monooxygenase</keyword>
<comment type="cofactor">
    <cofactor evidence="4">
        <name>heme</name>
        <dbReference type="ChEBI" id="CHEBI:30413"/>
    </cofactor>
</comment>
<dbReference type="InterPro" id="IPR001128">
    <property type="entry name" value="Cyt_P450"/>
</dbReference>
<keyword evidence="6" id="KW-0472">Membrane</keyword>
<dbReference type="InterPro" id="IPR050364">
    <property type="entry name" value="Cytochrome_P450_fung"/>
</dbReference>
<keyword evidence="6" id="KW-1133">Transmembrane helix</keyword>
<name>A0A261Y837_9FUNG</name>
<dbReference type="InterPro" id="IPR002401">
    <property type="entry name" value="Cyt_P450_E_grp-I"/>
</dbReference>
<dbReference type="GO" id="GO:0016705">
    <property type="term" value="F:oxidoreductase activity, acting on paired donors, with incorporation or reduction of molecular oxygen"/>
    <property type="evidence" value="ECO:0007669"/>
    <property type="project" value="InterPro"/>
</dbReference>
<dbReference type="GO" id="GO:0005506">
    <property type="term" value="F:iron ion binding"/>
    <property type="evidence" value="ECO:0007669"/>
    <property type="project" value="InterPro"/>
</dbReference>
<dbReference type="PROSITE" id="PS00086">
    <property type="entry name" value="CYTOCHROME_P450"/>
    <property type="match status" value="1"/>
</dbReference>
<dbReference type="InterPro" id="IPR017972">
    <property type="entry name" value="Cyt_P450_CS"/>
</dbReference>
<protein>
    <recommendedName>
        <fullName evidence="9">Cytochrome P450</fullName>
    </recommendedName>
</protein>
<sequence>MEIVKSENAPIIIASIAAVAGLATTLSLWRKSGRDRKYLPMPPTLPVLGNIHLINGRDPITCFAYWGQKLGHIFRFRMGANDWIIINDAAVGHELCSRRGAVYNSRSTENSFLKILTKDFHDMASTPYGEDWRKRRRIFMDAMGLRTVPVYVNYINAEAQSLIKNLAAANAAPVDPTQCLMLFTFNVILKIMADERLKDPNEPWLQEGIDSQAKLFGYLGPSGNPVTLFPILRYLPQSWVGPNNQEVRDFKKAYDARLQGILDRVSTWLANGEDIKCFCKDLLEKQKEGAIDSVEIIELLNNTLSAGLETSSTTLAWLIAELANHPYIQEDLHEEVGKVMKADDSPSYNNAFNIPLLQACIRETMHLHPAGPLGLPHATSKDDIYNGYFIPKESTVILNLYTMNRDPVKYPEPNNFNPYRYLDDVQQLSSALANGKIEDRDHTSFGFGRRICAGIHIAETELLSAAAALVWAFDIMRAGPELIDTVHYKLGLTMSPLPFEVQFIKRNDALA</sequence>
<proteinExistence type="inferred from homology"/>
<dbReference type="Proteomes" id="UP000242875">
    <property type="component" value="Unassembled WGS sequence"/>
</dbReference>
<dbReference type="OrthoDB" id="1055148at2759"/>
<gene>
    <name evidence="7" type="ORF">BZG36_00265</name>
</gene>
<dbReference type="SUPFAM" id="SSF48264">
    <property type="entry name" value="Cytochrome P450"/>
    <property type="match status" value="1"/>
</dbReference>
<keyword evidence="2 5" id="KW-0560">Oxidoreductase</keyword>
<organism evidence="7 8">
    <name type="scientific">Bifiguratus adelaidae</name>
    <dbReference type="NCBI Taxonomy" id="1938954"/>
    <lineage>
        <taxon>Eukaryota</taxon>
        <taxon>Fungi</taxon>
        <taxon>Fungi incertae sedis</taxon>
        <taxon>Mucoromycota</taxon>
        <taxon>Mucoromycotina</taxon>
        <taxon>Endogonomycetes</taxon>
        <taxon>Endogonales</taxon>
        <taxon>Endogonales incertae sedis</taxon>
        <taxon>Bifiguratus</taxon>
    </lineage>
</organism>